<evidence type="ECO:0000256" key="3">
    <source>
        <dbReference type="ARBA" id="ARBA00022723"/>
    </source>
</evidence>
<evidence type="ECO:0000256" key="5">
    <source>
        <dbReference type="ARBA" id="ARBA00034496"/>
    </source>
</evidence>
<dbReference type="GO" id="GO:0020037">
    <property type="term" value="F:heme binding"/>
    <property type="evidence" value="ECO:0007669"/>
    <property type="project" value="InterPro"/>
</dbReference>
<accession>A0A0F6QZT2</accession>
<keyword evidence="4" id="KW-0408">Iron</keyword>
<dbReference type="Pfam" id="PF01152">
    <property type="entry name" value="Bac_globin"/>
    <property type="match status" value="1"/>
</dbReference>
<dbReference type="Gene3D" id="1.10.490.10">
    <property type="entry name" value="Globins"/>
    <property type="match status" value="1"/>
</dbReference>
<evidence type="ECO:0000256" key="2">
    <source>
        <dbReference type="ARBA" id="ARBA00022617"/>
    </source>
</evidence>
<sequence length="130" mass="15560">MNFYEEVGGEETFRKLVHLFYQRMRTDDLIGPMYPAHDWEGAEDRLRWFLAQYWGGPHTFSENRGHPRLRMRHHLFAIGEKEAHRWLEIMDAAIEEIDEQTLAPAYRMAMKEHMRKVAFMLINQPESPAQ</sequence>
<dbReference type="EMBL" id="CP011312">
    <property type="protein sequence ID" value="AKE40880.1"/>
    <property type="molecule type" value="Genomic_DNA"/>
</dbReference>
<proteinExistence type="inferred from homology"/>
<reference evidence="6 7" key="1">
    <citation type="journal article" date="2015" name="Genome Announc.">
        <title>Complete Genome Sequence of Corynebacterium kutscheri DSM 20755, a Corynebacterial Type Strain with Remarkably Low G+C Content of Chromosomal DNA.</title>
        <authorList>
            <person name="Ruckert C."/>
            <person name="Albersmeier A."/>
            <person name="Winkler A."/>
            <person name="Tauch A."/>
        </authorList>
    </citation>
    <scope>NUCLEOTIDE SEQUENCE [LARGE SCALE GENOMIC DNA]</scope>
    <source>
        <strain evidence="6 7">DSM 20755</strain>
    </source>
</reference>
<dbReference type="InterPro" id="IPR009050">
    <property type="entry name" value="Globin-like_sf"/>
</dbReference>
<organism evidence="6 7">
    <name type="scientific">Corynebacterium kutscheri</name>
    <dbReference type="NCBI Taxonomy" id="35755"/>
    <lineage>
        <taxon>Bacteria</taxon>
        <taxon>Bacillati</taxon>
        <taxon>Actinomycetota</taxon>
        <taxon>Actinomycetes</taxon>
        <taxon>Mycobacteriales</taxon>
        <taxon>Corynebacteriaceae</taxon>
        <taxon>Corynebacterium</taxon>
    </lineage>
</organism>
<dbReference type="RefSeq" id="WP_046438996.1">
    <property type="nucleotide sequence ID" value="NZ_CP011312.1"/>
</dbReference>
<name>A0A0F6QZT2_9CORY</name>
<evidence type="ECO:0000313" key="6">
    <source>
        <dbReference type="EMBL" id="AKE40880.1"/>
    </source>
</evidence>
<evidence type="ECO:0000256" key="4">
    <source>
        <dbReference type="ARBA" id="ARBA00023004"/>
    </source>
</evidence>
<dbReference type="InterPro" id="IPR001486">
    <property type="entry name" value="Hemoglobin_trunc"/>
</dbReference>
<dbReference type="HOGENOM" id="CLU_103526_3_1_11"/>
<comment type="similarity">
    <text evidence="5">Belongs to the truncated hemoglobin family. Group II subfamily.</text>
</comment>
<keyword evidence="1" id="KW-0813">Transport</keyword>
<keyword evidence="3" id="KW-0479">Metal-binding</keyword>
<dbReference type="AlphaFoldDB" id="A0A0F6QZT2"/>
<dbReference type="GO" id="GO:0019825">
    <property type="term" value="F:oxygen binding"/>
    <property type="evidence" value="ECO:0007669"/>
    <property type="project" value="InterPro"/>
</dbReference>
<dbReference type="STRING" id="35755.UL82_03345"/>
<dbReference type="KEGG" id="cku:UL82_03345"/>
<dbReference type="GO" id="GO:0005344">
    <property type="term" value="F:oxygen carrier activity"/>
    <property type="evidence" value="ECO:0007669"/>
    <property type="project" value="InterPro"/>
</dbReference>
<keyword evidence="2" id="KW-0349">Heme</keyword>
<dbReference type="Proteomes" id="UP000033457">
    <property type="component" value="Chromosome"/>
</dbReference>
<evidence type="ECO:0000313" key="7">
    <source>
        <dbReference type="Proteomes" id="UP000033457"/>
    </source>
</evidence>
<dbReference type="SUPFAM" id="SSF46458">
    <property type="entry name" value="Globin-like"/>
    <property type="match status" value="1"/>
</dbReference>
<dbReference type="OrthoDB" id="9790913at2"/>
<dbReference type="PANTHER" id="PTHR47366">
    <property type="entry name" value="TWO-ON-TWO HEMOGLOBIN-3"/>
    <property type="match status" value="1"/>
</dbReference>
<dbReference type="InterPro" id="IPR012292">
    <property type="entry name" value="Globin/Proto"/>
</dbReference>
<evidence type="ECO:0000256" key="1">
    <source>
        <dbReference type="ARBA" id="ARBA00022448"/>
    </source>
</evidence>
<gene>
    <name evidence="6" type="primary">gblO</name>
    <name evidence="6" type="ORF">UL82_03345</name>
</gene>
<dbReference type="InterPro" id="IPR044203">
    <property type="entry name" value="GlbO/GLB3-like"/>
</dbReference>
<keyword evidence="7" id="KW-1185">Reference proteome</keyword>
<dbReference type="GO" id="GO:0046872">
    <property type="term" value="F:metal ion binding"/>
    <property type="evidence" value="ECO:0007669"/>
    <property type="project" value="UniProtKB-KW"/>
</dbReference>
<dbReference type="PANTHER" id="PTHR47366:SF1">
    <property type="entry name" value="TWO-ON-TWO HEMOGLOBIN-3"/>
    <property type="match status" value="1"/>
</dbReference>
<protein>
    <submittedName>
        <fullName evidence="6">Hemoglobin-like protein</fullName>
    </submittedName>
</protein>